<dbReference type="PANTHER" id="PTHR11851:SF49">
    <property type="entry name" value="MITOCHONDRIAL-PROCESSING PEPTIDASE SUBUNIT ALPHA"/>
    <property type="match status" value="1"/>
</dbReference>
<dbReference type="Gene3D" id="3.30.830.10">
    <property type="entry name" value="Metalloenzyme, LuxS/M16 peptidase-like"/>
    <property type="match status" value="2"/>
</dbReference>
<dbReference type="PROSITE" id="PS00143">
    <property type="entry name" value="INSULINASE"/>
    <property type="match status" value="1"/>
</dbReference>
<dbReference type="InterPro" id="IPR050361">
    <property type="entry name" value="MPP/UQCRC_Complex"/>
</dbReference>
<dbReference type="Pfam" id="PF05193">
    <property type="entry name" value="Peptidase_M16_C"/>
    <property type="match status" value="1"/>
</dbReference>
<dbReference type="InterPro" id="IPR001431">
    <property type="entry name" value="Pept_M16_Zn_BS"/>
</dbReference>
<feature type="domain" description="Peptidase M16 C-terminal" evidence="3">
    <location>
        <begin position="167"/>
        <end position="338"/>
    </location>
</feature>
<organism evidence="4">
    <name type="scientific">hydrothermal vent metagenome</name>
    <dbReference type="NCBI Taxonomy" id="652676"/>
    <lineage>
        <taxon>unclassified sequences</taxon>
        <taxon>metagenomes</taxon>
        <taxon>ecological metagenomes</taxon>
    </lineage>
</organism>
<dbReference type="SUPFAM" id="SSF63411">
    <property type="entry name" value="LuxS/MPP-like metallohydrolase"/>
    <property type="match status" value="2"/>
</dbReference>
<comment type="similarity">
    <text evidence="1">Belongs to the peptidase M16 family.</text>
</comment>
<dbReference type="GO" id="GO:0046872">
    <property type="term" value="F:metal ion binding"/>
    <property type="evidence" value="ECO:0007669"/>
    <property type="project" value="InterPro"/>
</dbReference>
<dbReference type="Pfam" id="PF00675">
    <property type="entry name" value="Peptidase_M16"/>
    <property type="match status" value="1"/>
</dbReference>
<dbReference type="InterPro" id="IPR007863">
    <property type="entry name" value="Peptidase_M16_C"/>
</dbReference>
<reference evidence="4" key="1">
    <citation type="submission" date="2018-06" db="EMBL/GenBank/DDBJ databases">
        <authorList>
            <person name="Zhirakovskaya E."/>
        </authorList>
    </citation>
    <scope>NUCLEOTIDE SEQUENCE</scope>
</reference>
<evidence type="ECO:0000259" key="3">
    <source>
        <dbReference type="Pfam" id="PF05193"/>
    </source>
</evidence>
<dbReference type="EMBL" id="UOGK01000523">
    <property type="protein sequence ID" value="VAX41323.1"/>
    <property type="molecule type" value="Genomic_DNA"/>
</dbReference>
<gene>
    <name evidence="4" type="ORF">MNBD_PLANCTO03-166</name>
</gene>
<sequence length="405" mass="44844">MTFCQHTLPNGLTIIAEVDPDAYSAATGFFVRTGARDEASPVMGVSHFLEHMMFKGTADLSAEAINQGFDNLGASNNAYTSNEITCFYAHVLPEAAGPAIDLLGKMMRPALRQEDFDTEKGVILEEIAMYKDNPFWVLYEECVDRYYLPHALRHRVLGTPETITELGRDQMQAYFDDRYSADNTIVALAGRLDFAACVEQLEGLCGNWRATKAGRDATRPTTNAEAFVMRDDRMHRAYLLGLSDAPDGNDPQRYAATLASQVLGGADNSRLHWALIETGIADEAQAAYDGHEGVGEFFVYASCDPARADEVWEVVERECAGLAESLEEDDLAKLRAKLATGVTLQGEKPMGRMMRLGRQWTLQHEYTPLETELERITGVTLEDVRSTLKAFPVMPKLAGRLLPVE</sequence>
<proteinExistence type="inferred from homology"/>
<accession>A0A3B1DWF6</accession>
<dbReference type="InterPro" id="IPR011249">
    <property type="entry name" value="Metalloenz_LuxS/M16"/>
</dbReference>
<feature type="domain" description="Peptidase M16 N-terminal" evidence="2">
    <location>
        <begin position="14"/>
        <end position="138"/>
    </location>
</feature>
<dbReference type="AlphaFoldDB" id="A0A3B1DWF6"/>
<evidence type="ECO:0000259" key="2">
    <source>
        <dbReference type="Pfam" id="PF00675"/>
    </source>
</evidence>
<dbReference type="InterPro" id="IPR011765">
    <property type="entry name" value="Pept_M16_N"/>
</dbReference>
<evidence type="ECO:0000256" key="1">
    <source>
        <dbReference type="ARBA" id="ARBA00007261"/>
    </source>
</evidence>
<dbReference type="GO" id="GO:0004222">
    <property type="term" value="F:metalloendopeptidase activity"/>
    <property type="evidence" value="ECO:0007669"/>
    <property type="project" value="InterPro"/>
</dbReference>
<evidence type="ECO:0000313" key="4">
    <source>
        <dbReference type="EMBL" id="VAX41323.1"/>
    </source>
</evidence>
<dbReference type="GO" id="GO:0006508">
    <property type="term" value="P:proteolysis"/>
    <property type="evidence" value="ECO:0007669"/>
    <property type="project" value="InterPro"/>
</dbReference>
<name>A0A3B1DWF6_9ZZZZ</name>
<protein>
    <submittedName>
        <fullName evidence="4">FIG007959: peptidase, M16 family</fullName>
    </submittedName>
</protein>
<dbReference type="PANTHER" id="PTHR11851">
    <property type="entry name" value="METALLOPROTEASE"/>
    <property type="match status" value="1"/>
</dbReference>